<sequence length="83" mass="9462">MHGVDTEAMIRGRGREPWSLSEKVLVNDLVINPNFQHQSGSIKGTPDHKKIADELNRLFHDDQKIRTSNSVGSLVSDIRRKKR</sequence>
<dbReference type="STRING" id="1798704.A3J93_04780"/>
<gene>
    <name evidence="1" type="ORF">A3J93_04780</name>
</gene>
<reference evidence="1 2" key="1">
    <citation type="journal article" date="2016" name="Nat. Commun.">
        <title>Thousands of microbial genomes shed light on interconnected biogeochemical processes in an aquifer system.</title>
        <authorList>
            <person name="Anantharaman K."/>
            <person name="Brown C.T."/>
            <person name="Hug L.A."/>
            <person name="Sharon I."/>
            <person name="Castelle C.J."/>
            <person name="Probst A.J."/>
            <person name="Thomas B.C."/>
            <person name="Singh A."/>
            <person name="Wilkins M.J."/>
            <person name="Karaoz U."/>
            <person name="Brodie E.L."/>
            <person name="Williams K.H."/>
            <person name="Hubbard S.S."/>
            <person name="Banfield J.F."/>
        </authorList>
    </citation>
    <scope>NUCLEOTIDE SEQUENCE [LARGE SCALE GENOMIC DNA]</scope>
</reference>
<organism evidence="1 2">
    <name type="scientific">Candidatus Magasanikbacteria bacterium RIFOXYC2_FULL_42_28</name>
    <dbReference type="NCBI Taxonomy" id="1798704"/>
    <lineage>
        <taxon>Bacteria</taxon>
        <taxon>Candidatus Magasanikiibacteriota</taxon>
    </lineage>
</organism>
<dbReference type="AlphaFoldDB" id="A0A1F6NX01"/>
<dbReference type="EMBL" id="MFQZ01000003">
    <property type="protein sequence ID" value="OGH88340.1"/>
    <property type="molecule type" value="Genomic_DNA"/>
</dbReference>
<proteinExistence type="predicted"/>
<evidence type="ECO:0000313" key="1">
    <source>
        <dbReference type="EMBL" id="OGH88340.1"/>
    </source>
</evidence>
<accession>A0A1F6NX01</accession>
<dbReference type="Proteomes" id="UP000177907">
    <property type="component" value="Unassembled WGS sequence"/>
</dbReference>
<name>A0A1F6NX01_9BACT</name>
<comment type="caution">
    <text evidence="1">The sequence shown here is derived from an EMBL/GenBank/DDBJ whole genome shotgun (WGS) entry which is preliminary data.</text>
</comment>
<protein>
    <submittedName>
        <fullName evidence="1">Uncharacterized protein</fullName>
    </submittedName>
</protein>
<evidence type="ECO:0000313" key="2">
    <source>
        <dbReference type="Proteomes" id="UP000177907"/>
    </source>
</evidence>